<dbReference type="GO" id="GO:0003677">
    <property type="term" value="F:DNA binding"/>
    <property type="evidence" value="ECO:0007669"/>
    <property type="project" value="InterPro"/>
</dbReference>
<feature type="region of interest" description="Disordered" evidence="3">
    <location>
        <begin position="284"/>
        <end position="318"/>
    </location>
</feature>
<comment type="subcellular location">
    <subcellularLocation>
        <location evidence="1">Nucleus</location>
    </subcellularLocation>
</comment>
<gene>
    <name evidence="4" type="ORF">PRK78_001441</name>
</gene>
<dbReference type="EMBL" id="CP120627">
    <property type="protein sequence ID" value="WEW56006.1"/>
    <property type="molecule type" value="Genomic_DNA"/>
</dbReference>
<reference evidence="4" key="1">
    <citation type="submission" date="2023-03" db="EMBL/GenBank/DDBJ databases">
        <title>Emydomyces testavorans Genome Sequence.</title>
        <authorList>
            <person name="Hoyer L."/>
        </authorList>
    </citation>
    <scope>NUCLEOTIDE SEQUENCE</scope>
    <source>
        <strain evidence="4">16-2883</strain>
    </source>
</reference>
<dbReference type="SMART" id="SM00384">
    <property type="entry name" value="AT_hook"/>
    <property type="match status" value="6"/>
</dbReference>
<accession>A0AAF0IGV2</accession>
<dbReference type="PRINTS" id="PR00929">
    <property type="entry name" value="ATHOOK"/>
</dbReference>
<keyword evidence="5" id="KW-1185">Reference proteome</keyword>
<evidence type="ECO:0000256" key="3">
    <source>
        <dbReference type="SAM" id="MobiDB-lite"/>
    </source>
</evidence>
<name>A0AAF0IGV2_9EURO</name>
<dbReference type="Proteomes" id="UP001219355">
    <property type="component" value="Chromosome 1"/>
</dbReference>
<dbReference type="GO" id="GO:0006355">
    <property type="term" value="P:regulation of DNA-templated transcription"/>
    <property type="evidence" value="ECO:0007669"/>
    <property type="project" value="InterPro"/>
</dbReference>
<feature type="compositionally biased region" description="Basic and acidic residues" evidence="3">
    <location>
        <begin position="284"/>
        <end position="296"/>
    </location>
</feature>
<evidence type="ECO:0000256" key="1">
    <source>
        <dbReference type="ARBA" id="ARBA00004123"/>
    </source>
</evidence>
<dbReference type="GO" id="GO:0005634">
    <property type="term" value="C:nucleus"/>
    <property type="evidence" value="ECO:0007669"/>
    <property type="project" value="UniProtKB-SubCell"/>
</dbReference>
<organism evidence="4 5">
    <name type="scientific">Emydomyces testavorans</name>
    <dbReference type="NCBI Taxonomy" id="2070801"/>
    <lineage>
        <taxon>Eukaryota</taxon>
        <taxon>Fungi</taxon>
        <taxon>Dikarya</taxon>
        <taxon>Ascomycota</taxon>
        <taxon>Pezizomycotina</taxon>
        <taxon>Eurotiomycetes</taxon>
        <taxon>Eurotiomycetidae</taxon>
        <taxon>Onygenales</taxon>
        <taxon>Nannizziopsiaceae</taxon>
        <taxon>Emydomyces</taxon>
    </lineage>
</organism>
<evidence type="ECO:0000313" key="5">
    <source>
        <dbReference type="Proteomes" id="UP001219355"/>
    </source>
</evidence>
<feature type="compositionally biased region" description="Polar residues" evidence="3">
    <location>
        <begin position="148"/>
        <end position="158"/>
    </location>
</feature>
<dbReference type="AlphaFoldDB" id="A0AAF0IGV2"/>
<protein>
    <recommendedName>
        <fullName evidence="6">AT hook domain-containing protein</fullName>
    </recommendedName>
</protein>
<feature type="compositionally biased region" description="Low complexity" evidence="3">
    <location>
        <begin position="98"/>
        <end position="109"/>
    </location>
</feature>
<evidence type="ECO:0000313" key="4">
    <source>
        <dbReference type="EMBL" id="WEW56006.1"/>
    </source>
</evidence>
<dbReference type="Pfam" id="PF02178">
    <property type="entry name" value="AT_hook"/>
    <property type="match status" value="4"/>
</dbReference>
<feature type="region of interest" description="Disordered" evidence="3">
    <location>
        <begin position="1"/>
        <end position="193"/>
    </location>
</feature>
<evidence type="ECO:0000256" key="2">
    <source>
        <dbReference type="ARBA" id="ARBA00023242"/>
    </source>
</evidence>
<dbReference type="PROSITE" id="PS00354">
    <property type="entry name" value="HMGI_Y"/>
    <property type="match status" value="1"/>
</dbReference>
<feature type="compositionally biased region" description="Polar residues" evidence="3">
    <location>
        <begin position="178"/>
        <end position="187"/>
    </location>
</feature>
<proteinExistence type="predicted"/>
<sequence>MTDADQPLKRKRGRPPKDGGPAKPKPIVLDHSGQPRKRGRPRKDPAAATLAAAPPPPPPPNRSGGTPSKGRGRPRKSDATPVATKAKPGPGRPRASDATPATAAPTAATEPKRGPGRPRMSDASKPTEAAPTTTEPKRGRGRPRKSESSTVPATTESSAPRYVKSPAKLARGRPRKFGSSTAGSTSEALEVNGAGNTTTTTAAAADTDSFKKMVIGHYEIDCTAVELEWPQLADGMEMSITEAEETRGLGYIAGYNLGVIEGTMVLAADKQSLETLHTKLCKGENRPRYDSFHEEEHENDDEEEDHANTKKPKLSSPTTAPKRLYFLWRGRDTSDGEIHCGRNEGYLDFSETSGGIVSFKGVRGIPSIGNECEFTGNKIHDMIIRQPIPWSELSQRAADEANAARWS</sequence>
<dbReference type="InterPro" id="IPR000637">
    <property type="entry name" value="HMGI/Y_DNA-bd_CS"/>
</dbReference>
<keyword evidence="2" id="KW-0539">Nucleus</keyword>
<evidence type="ECO:0008006" key="6">
    <source>
        <dbReference type="Google" id="ProtNLM"/>
    </source>
</evidence>
<dbReference type="InterPro" id="IPR017956">
    <property type="entry name" value="AT_hook_DNA-bd_motif"/>
</dbReference>